<dbReference type="PANTHER" id="PTHR47706">
    <property type="entry name" value="NMRA-LIKE FAMILY PROTEIN"/>
    <property type="match status" value="1"/>
</dbReference>
<dbReference type="GO" id="GO:0016491">
    <property type="term" value="F:oxidoreductase activity"/>
    <property type="evidence" value="ECO:0007669"/>
    <property type="project" value="UniProtKB-KW"/>
</dbReference>
<comment type="caution">
    <text evidence="5">The sequence shown here is derived from an EMBL/GenBank/DDBJ whole genome shotgun (WGS) entry which is preliminary data.</text>
</comment>
<dbReference type="AlphaFoldDB" id="A0A327KF67"/>
<evidence type="ECO:0000256" key="2">
    <source>
        <dbReference type="ARBA" id="ARBA00023002"/>
    </source>
</evidence>
<dbReference type="PANTHER" id="PTHR47706:SF9">
    <property type="entry name" value="NMRA-LIKE DOMAIN-CONTAINING PROTEIN-RELATED"/>
    <property type="match status" value="1"/>
</dbReference>
<keyword evidence="1" id="KW-0521">NADP</keyword>
<gene>
    <name evidence="5" type="ORF">CH338_18330</name>
</gene>
<reference evidence="5 6" key="1">
    <citation type="submission" date="2017-07" db="EMBL/GenBank/DDBJ databases">
        <title>Draft Genome Sequences of Select Purple Nonsulfur Bacteria.</title>
        <authorList>
            <person name="Lasarre B."/>
            <person name="Mckinlay J.B."/>
        </authorList>
    </citation>
    <scope>NUCLEOTIDE SEQUENCE [LARGE SCALE GENOMIC DNA]</scope>
    <source>
        <strain evidence="5 6">DSM 11907</strain>
    </source>
</reference>
<dbReference type="Proteomes" id="UP000248863">
    <property type="component" value="Unassembled WGS sequence"/>
</dbReference>
<dbReference type="Pfam" id="PF01370">
    <property type="entry name" value="Epimerase"/>
    <property type="match status" value="1"/>
</dbReference>
<keyword evidence="2" id="KW-0560">Oxidoreductase</keyword>
<sequence length="370" mass="39546">MEAGDVARRRREPDRAPRLDRGAGLALPDQPAAPVGRPGRSGGPLRRSRPGAGECRVVSGRVLVLGGAGRLGRASAEAFRDAGWQVASLVRGSAASRIAPDTELITLDARDTESVVKAAQGADVVLHALNVPYTRWEAEAFGLAETAIAAARAAGATLMMPGNVYGYGAGMPPVLDEDTPMRPTSRKGTIRVAIEERLRAEAETGLRTIVLRTGDFYGGDAGGWLDRVVLNHISHGRLAYPGPLDVVHTWAYLPDVAATVPKLAAVRDAVPPFAAYGFAGHAVTGDELLKAITTALGRSFKIDRMQWWMLRLLAPLVPVFRELTDIAYLWTVPHRIDERRLAAAIGQVPHTPFEAALAAALYELGATRRA</sequence>
<dbReference type="Gene3D" id="3.40.50.720">
    <property type="entry name" value="NAD(P)-binding Rossmann-like Domain"/>
    <property type="match status" value="1"/>
</dbReference>
<evidence type="ECO:0000259" key="4">
    <source>
        <dbReference type="Pfam" id="PF01370"/>
    </source>
</evidence>
<dbReference type="InterPro" id="IPR036291">
    <property type="entry name" value="NAD(P)-bd_dom_sf"/>
</dbReference>
<organism evidence="5 6">
    <name type="scientific">Rhodoplanes elegans</name>
    <dbReference type="NCBI Taxonomy" id="29408"/>
    <lineage>
        <taxon>Bacteria</taxon>
        <taxon>Pseudomonadati</taxon>
        <taxon>Pseudomonadota</taxon>
        <taxon>Alphaproteobacteria</taxon>
        <taxon>Hyphomicrobiales</taxon>
        <taxon>Nitrobacteraceae</taxon>
        <taxon>Rhodoplanes</taxon>
    </lineage>
</organism>
<proteinExistence type="predicted"/>
<keyword evidence="6" id="KW-1185">Reference proteome</keyword>
<dbReference type="InterPro" id="IPR001509">
    <property type="entry name" value="Epimerase_deHydtase"/>
</dbReference>
<feature type="domain" description="NAD-dependent epimerase/dehydratase" evidence="4">
    <location>
        <begin position="62"/>
        <end position="264"/>
    </location>
</feature>
<evidence type="ECO:0000313" key="5">
    <source>
        <dbReference type="EMBL" id="RAI35972.1"/>
    </source>
</evidence>
<dbReference type="EMBL" id="NPEU01000236">
    <property type="protein sequence ID" value="RAI35972.1"/>
    <property type="molecule type" value="Genomic_DNA"/>
</dbReference>
<protein>
    <recommendedName>
        <fullName evidence="4">NAD-dependent epimerase/dehydratase domain-containing protein</fullName>
    </recommendedName>
</protein>
<feature type="region of interest" description="Disordered" evidence="3">
    <location>
        <begin position="1"/>
        <end position="52"/>
    </location>
</feature>
<evidence type="ECO:0000256" key="1">
    <source>
        <dbReference type="ARBA" id="ARBA00022857"/>
    </source>
</evidence>
<name>A0A327KF67_9BRAD</name>
<evidence type="ECO:0000313" key="6">
    <source>
        <dbReference type="Proteomes" id="UP000248863"/>
    </source>
</evidence>
<dbReference type="InterPro" id="IPR051609">
    <property type="entry name" value="NmrA/Isoflavone_reductase-like"/>
</dbReference>
<evidence type="ECO:0000256" key="3">
    <source>
        <dbReference type="SAM" id="MobiDB-lite"/>
    </source>
</evidence>
<dbReference type="SUPFAM" id="SSF51735">
    <property type="entry name" value="NAD(P)-binding Rossmann-fold domains"/>
    <property type="match status" value="1"/>
</dbReference>
<accession>A0A327KF67</accession>
<feature type="compositionally biased region" description="Basic and acidic residues" evidence="3">
    <location>
        <begin position="1"/>
        <end position="21"/>
    </location>
</feature>